<dbReference type="PANTHER" id="PTHR12688:SF0">
    <property type="entry name" value="DYNEIN LIGHT INTERMEDIATE CHAIN"/>
    <property type="match status" value="1"/>
</dbReference>
<dbReference type="Gene3D" id="3.40.50.300">
    <property type="entry name" value="P-loop containing nucleotide triphosphate hydrolases"/>
    <property type="match status" value="1"/>
</dbReference>
<dbReference type="GO" id="GO:0005874">
    <property type="term" value="C:microtubule"/>
    <property type="evidence" value="ECO:0007669"/>
    <property type="project" value="UniProtKB-KW"/>
</dbReference>
<gene>
    <name evidence="12" type="ORF">CXG81DRAFT_26177</name>
</gene>
<evidence type="ECO:0000256" key="11">
    <source>
        <dbReference type="SAM" id="MobiDB-lite"/>
    </source>
</evidence>
<keyword evidence="13" id="KW-1185">Reference proteome</keyword>
<accession>A0A4P9X7B0</accession>
<keyword evidence="7" id="KW-0067">ATP-binding</keyword>
<feature type="compositionally biased region" description="Polar residues" evidence="11">
    <location>
        <begin position="400"/>
        <end position="412"/>
    </location>
</feature>
<dbReference type="SUPFAM" id="SSF52540">
    <property type="entry name" value="P-loop containing nucleoside triphosphate hydrolases"/>
    <property type="match status" value="1"/>
</dbReference>
<dbReference type="GO" id="GO:0000226">
    <property type="term" value="P:microtubule cytoskeleton organization"/>
    <property type="evidence" value="ECO:0007669"/>
    <property type="project" value="TreeGrafter"/>
</dbReference>
<dbReference type="Proteomes" id="UP000274922">
    <property type="component" value="Unassembled WGS sequence"/>
</dbReference>
<proteinExistence type="inferred from homology"/>
<evidence type="ECO:0000313" key="12">
    <source>
        <dbReference type="EMBL" id="RKP01116.1"/>
    </source>
</evidence>
<dbReference type="GO" id="GO:0005868">
    <property type="term" value="C:cytoplasmic dynein complex"/>
    <property type="evidence" value="ECO:0007669"/>
    <property type="project" value="InterPro"/>
</dbReference>
<evidence type="ECO:0000256" key="5">
    <source>
        <dbReference type="ARBA" id="ARBA00022701"/>
    </source>
</evidence>
<dbReference type="GO" id="GO:0035974">
    <property type="term" value="C:meiotic spindle pole body"/>
    <property type="evidence" value="ECO:0007669"/>
    <property type="project" value="TreeGrafter"/>
</dbReference>
<keyword evidence="10" id="KW-0206">Cytoskeleton</keyword>
<evidence type="ECO:0000256" key="9">
    <source>
        <dbReference type="ARBA" id="ARBA00023175"/>
    </source>
</evidence>
<comment type="similarity">
    <text evidence="2">Belongs to the dynein light intermediate chain family.</text>
</comment>
<keyword evidence="8" id="KW-0243">Dynein</keyword>
<dbReference type="OrthoDB" id="27603at2759"/>
<evidence type="ECO:0000256" key="10">
    <source>
        <dbReference type="ARBA" id="ARBA00023212"/>
    </source>
</evidence>
<protein>
    <recommendedName>
        <fullName evidence="14">Dynein light intermediate chain</fullName>
    </recommendedName>
</protein>
<comment type="subcellular location">
    <subcellularLocation>
        <location evidence="1">Cytoplasm</location>
        <location evidence="1">Cytoskeleton</location>
    </subcellularLocation>
</comment>
<dbReference type="InterPro" id="IPR022780">
    <property type="entry name" value="Dynein_light_int_chain"/>
</dbReference>
<dbReference type="PANTHER" id="PTHR12688">
    <property type="entry name" value="DYNEIN LIGHT INTERMEDIATE CHAIN"/>
    <property type="match status" value="1"/>
</dbReference>
<organism evidence="12 13">
    <name type="scientific">Caulochytrium protostelioides</name>
    <dbReference type="NCBI Taxonomy" id="1555241"/>
    <lineage>
        <taxon>Eukaryota</taxon>
        <taxon>Fungi</taxon>
        <taxon>Fungi incertae sedis</taxon>
        <taxon>Chytridiomycota</taxon>
        <taxon>Chytridiomycota incertae sedis</taxon>
        <taxon>Chytridiomycetes</taxon>
        <taxon>Caulochytriales</taxon>
        <taxon>Caulochytriaceae</taxon>
        <taxon>Caulochytrium</taxon>
    </lineage>
</organism>
<dbReference type="GO" id="GO:0005524">
    <property type="term" value="F:ATP binding"/>
    <property type="evidence" value="ECO:0007669"/>
    <property type="project" value="UniProtKB-KW"/>
</dbReference>
<evidence type="ECO:0000256" key="8">
    <source>
        <dbReference type="ARBA" id="ARBA00023017"/>
    </source>
</evidence>
<dbReference type="InterPro" id="IPR027417">
    <property type="entry name" value="P-loop_NTPase"/>
</dbReference>
<keyword evidence="5" id="KW-0493">Microtubule</keyword>
<evidence type="ECO:0008006" key="14">
    <source>
        <dbReference type="Google" id="ProtNLM"/>
    </source>
</evidence>
<dbReference type="EMBL" id="ML014184">
    <property type="protein sequence ID" value="RKP01116.1"/>
    <property type="molecule type" value="Genomic_DNA"/>
</dbReference>
<keyword evidence="6" id="KW-0547">Nucleotide-binding</keyword>
<evidence type="ECO:0000256" key="1">
    <source>
        <dbReference type="ARBA" id="ARBA00004245"/>
    </source>
</evidence>
<evidence type="ECO:0000256" key="6">
    <source>
        <dbReference type="ARBA" id="ARBA00022741"/>
    </source>
</evidence>
<feature type="compositionally biased region" description="Polar residues" evidence="11">
    <location>
        <begin position="420"/>
        <end position="435"/>
    </location>
</feature>
<sequence length="597" mass="62476">MLAQSSAAPLAAAKDTPLWSSILAQVAASRALPVRRVVILGDEQSGKSAIAHALMHTEGVARAASGAHGVGAATASARDPPTLAMAYDVCDVQDDDGEPAVRLGLYQLAGHHIPRALLARALAPPQLETMVALLVLDVSKPYTMVSSLLKWLQFLEKELDDVVAGDPAAGALRREQNEIALRSLATRWLQSGMEHEAAASPSMTPDLADYSQMLPLDAHMLTVNLGIPLAIVCHKADVIDTTQRGYHLSDEHLDLIQQAVRTVALQYGAACFYTSTHARASLQRVQHYVWSVLMPQTRVPAASHRDAPVPHVVNRSAIVIPPAWDSIAKIKLLNESFDPDRFLDNPLEYVGTRLPENRYPPHRVTPAERRPEPEHRFLAKLHDLLAADAPLHAPSGAASMATSRIGTPNSGGSPALARSRLSQGPSPTASPPSQRAASLAPATSTAAAASTASAASARGVEAPLQTPPARLAAATASSMALNEMSARLVELGRGSRPTGETSDASLFPASTGTALNAPASLAGAAAATSASSARFSPSVMALPSVLAKKQAADGKPTTPENQTEVLASFFKSLLTKKTPSATGATMPLAPSSVMPVS</sequence>
<dbReference type="GO" id="GO:0007018">
    <property type="term" value="P:microtubule-based movement"/>
    <property type="evidence" value="ECO:0007669"/>
    <property type="project" value="InterPro"/>
</dbReference>
<dbReference type="Pfam" id="PF05783">
    <property type="entry name" value="DLIC"/>
    <property type="match status" value="2"/>
</dbReference>
<evidence type="ECO:0000313" key="13">
    <source>
        <dbReference type="Proteomes" id="UP000274922"/>
    </source>
</evidence>
<dbReference type="GO" id="GO:0045504">
    <property type="term" value="F:dynein heavy chain binding"/>
    <property type="evidence" value="ECO:0007669"/>
    <property type="project" value="TreeGrafter"/>
</dbReference>
<name>A0A4P9X7B0_9FUNG</name>
<reference evidence="13" key="1">
    <citation type="journal article" date="2018" name="Nat. Microbiol.">
        <title>Leveraging single-cell genomics to expand the fungal tree of life.</title>
        <authorList>
            <person name="Ahrendt S.R."/>
            <person name="Quandt C.A."/>
            <person name="Ciobanu D."/>
            <person name="Clum A."/>
            <person name="Salamov A."/>
            <person name="Andreopoulos B."/>
            <person name="Cheng J.F."/>
            <person name="Woyke T."/>
            <person name="Pelin A."/>
            <person name="Henrissat B."/>
            <person name="Reynolds N.K."/>
            <person name="Benny G.L."/>
            <person name="Smith M.E."/>
            <person name="James T.Y."/>
            <person name="Grigoriev I.V."/>
        </authorList>
    </citation>
    <scope>NUCLEOTIDE SEQUENCE [LARGE SCALE GENOMIC DNA]</scope>
    <source>
        <strain evidence="13">ATCC 52028</strain>
    </source>
</reference>
<evidence type="ECO:0000256" key="4">
    <source>
        <dbReference type="ARBA" id="ARBA00022490"/>
    </source>
</evidence>
<dbReference type="AlphaFoldDB" id="A0A4P9X7B0"/>
<dbReference type="InterPro" id="IPR008467">
    <property type="entry name" value="Dynein1_light_intermed_chain"/>
</dbReference>
<keyword evidence="9" id="KW-0505">Motor protein</keyword>
<feature type="region of interest" description="Disordered" evidence="11">
    <location>
        <begin position="396"/>
        <end position="444"/>
    </location>
</feature>
<keyword evidence="3" id="KW-0813">Transport</keyword>
<evidence type="ECO:0000256" key="3">
    <source>
        <dbReference type="ARBA" id="ARBA00022448"/>
    </source>
</evidence>
<keyword evidence="4" id="KW-0963">Cytoplasm</keyword>
<dbReference type="STRING" id="1555241.A0A4P9X7B0"/>
<evidence type="ECO:0000256" key="2">
    <source>
        <dbReference type="ARBA" id="ARBA00006831"/>
    </source>
</evidence>
<evidence type="ECO:0000256" key="7">
    <source>
        <dbReference type="ARBA" id="ARBA00022840"/>
    </source>
</evidence>